<sequence length="125" mass="13178">MRPSASVSASNKSNSTEPAPIEADASGLKPELQSALKRGAATRGIDGLQAGLSRKEVRVGSWTTEGHSNASASCLPAMRQWEKLVRGGKLSRIAGQRGRDGMTVCLMQTYAWCVAKTACRNAACV</sequence>
<gene>
    <name evidence="2" type="ORF">E4U43_001485</name>
</gene>
<dbReference type="EMBL" id="SRPW01000149">
    <property type="protein sequence ID" value="KAG6017392.1"/>
    <property type="molecule type" value="Genomic_DNA"/>
</dbReference>
<keyword evidence="3" id="KW-1185">Reference proteome</keyword>
<organism evidence="2 3">
    <name type="scientific">Claviceps pusilla</name>
    <dbReference type="NCBI Taxonomy" id="123648"/>
    <lineage>
        <taxon>Eukaryota</taxon>
        <taxon>Fungi</taxon>
        <taxon>Dikarya</taxon>
        <taxon>Ascomycota</taxon>
        <taxon>Pezizomycotina</taxon>
        <taxon>Sordariomycetes</taxon>
        <taxon>Hypocreomycetidae</taxon>
        <taxon>Hypocreales</taxon>
        <taxon>Clavicipitaceae</taxon>
        <taxon>Claviceps</taxon>
    </lineage>
</organism>
<proteinExistence type="predicted"/>
<protein>
    <submittedName>
        <fullName evidence="2">Uncharacterized protein</fullName>
    </submittedName>
</protein>
<evidence type="ECO:0000313" key="3">
    <source>
        <dbReference type="Proteomes" id="UP000748025"/>
    </source>
</evidence>
<evidence type="ECO:0000256" key="1">
    <source>
        <dbReference type="SAM" id="MobiDB-lite"/>
    </source>
</evidence>
<name>A0A9P7T3F9_9HYPO</name>
<comment type="caution">
    <text evidence="2">The sequence shown here is derived from an EMBL/GenBank/DDBJ whole genome shotgun (WGS) entry which is preliminary data.</text>
</comment>
<feature type="region of interest" description="Disordered" evidence="1">
    <location>
        <begin position="1"/>
        <end position="33"/>
    </location>
</feature>
<accession>A0A9P7T3F9</accession>
<dbReference type="Proteomes" id="UP000748025">
    <property type="component" value="Unassembled WGS sequence"/>
</dbReference>
<reference evidence="2" key="1">
    <citation type="journal article" date="2020" name="bioRxiv">
        <title>Whole genome comparisons of ergot fungi reveals the divergence and evolution of species within the genus Claviceps are the result of varying mechanisms driving genome evolution and host range expansion.</title>
        <authorList>
            <person name="Wyka S.A."/>
            <person name="Mondo S.J."/>
            <person name="Liu M."/>
            <person name="Dettman J."/>
            <person name="Nalam V."/>
            <person name="Broders K.D."/>
        </authorList>
    </citation>
    <scope>NUCLEOTIDE SEQUENCE</scope>
    <source>
        <strain evidence="2">CCC 602</strain>
    </source>
</reference>
<feature type="compositionally biased region" description="Low complexity" evidence="1">
    <location>
        <begin position="1"/>
        <end position="15"/>
    </location>
</feature>
<dbReference type="AlphaFoldDB" id="A0A9P7T3F9"/>
<evidence type="ECO:0000313" key="2">
    <source>
        <dbReference type="EMBL" id="KAG6017392.1"/>
    </source>
</evidence>